<dbReference type="PANTHER" id="PTHR24376:SF235">
    <property type="entry name" value="C2H2-TYPE DOMAIN-CONTAINING PROTEIN"/>
    <property type="match status" value="1"/>
</dbReference>
<sequence length="555" mass="64931">MHFECPFVRAIKNYSAVTKIPYFRRKDIARSILMAAKKFEMKKRELDVSDKPKQSVKKEGPRTQCNQCGKMVARMKTHLKSHSEKKKKMKMSQHLCELCGRVFKSKSSLSSHRRFQHELLARPKPFKCSTCDFSSWLKSQLRIHERSHTDERPFDCKYCDKKFRHRGGLNYHIRTHTGERPHLCNICGASFTGRYKRSSNGPIYSCEFCQKKFYRLLTYETHRSTHTGVAAAIPKKQCNECGKMIHAKGFQDHVKLHSGIKSHLCELCGRAFVFRSSLNSHIRLNHRGISRTKPPKNFMCSTCGHTVSSKERLGIHERIHTDERPFDCKYCDKKFREKGTLVRHIRTHTGERPYACNICGKSYRSRFAYVSHHRTKHETNEKEGKKDPMEDRRKHPKIGYRCEYCGKEFCQGRILAYEKHLTTHTGVSAAIPCPQPGCDFTYSDMTQLKEHTLAQHPEKAYTCDVCNKIFLTKQTLTDHRSMHDPTRGFQCSFCPVKLTVKSSLIAHEKLHTRETPHECSFCEMRFHSTYLLQIHIRTHQPSQLKRKRYRKPVEK</sequence>
<dbReference type="AlphaFoldDB" id="A0AAD5LB58"/>
<evidence type="ECO:0000256" key="5">
    <source>
        <dbReference type="ARBA" id="ARBA00022833"/>
    </source>
</evidence>
<evidence type="ECO:0000256" key="3">
    <source>
        <dbReference type="ARBA" id="ARBA00022737"/>
    </source>
</evidence>
<keyword evidence="11" id="KW-1185">Reference proteome</keyword>
<keyword evidence="6" id="KW-0539">Nucleus</keyword>
<accession>A0AAD5LB58</accession>
<gene>
    <name evidence="10" type="ORF">GHT06_019705</name>
</gene>
<feature type="domain" description="C2H2-type" evidence="9">
    <location>
        <begin position="461"/>
        <end position="488"/>
    </location>
</feature>
<dbReference type="PROSITE" id="PS50157">
    <property type="entry name" value="ZINC_FINGER_C2H2_2"/>
    <property type="match status" value="12"/>
</dbReference>
<feature type="region of interest" description="Disordered" evidence="8">
    <location>
        <begin position="44"/>
        <end position="63"/>
    </location>
</feature>
<dbReference type="GO" id="GO:0000978">
    <property type="term" value="F:RNA polymerase II cis-regulatory region sequence-specific DNA binding"/>
    <property type="evidence" value="ECO:0007669"/>
    <property type="project" value="TreeGrafter"/>
</dbReference>
<evidence type="ECO:0000259" key="9">
    <source>
        <dbReference type="PROSITE" id="PS50157"/>
    </source>
</evidence>
<dbReference type="PANTHER" id="PTHR24376">
    <property type="entry name" value="ZINC FINGER PROTEIN"/>
    <property type="match status" value="1"/>
</dbReference>
<dbReference type="GO" id="GO:0001228">
    <property type="term" value="F:DNA-binding transcription activator activity, RNA polymerase II-specific"/>
    <property type="evidence" value="ECO:0007669"/>
    <property type="project" value="TreeGrafter"/>
</dbReference>
<dbReference type="Proteomes" id="UP000820818">
    <property type="component" value="Linkage Group LG8"/>
</dbReference>
<dbReference type="EMBL" id="WJBH02000008">
    <property type="protein sequence ID" value="KAI9554433.1"/>
    <property type="molecule type" value="Genomic_DNA"/>
</dbReference>
<dbReference type="InterPro" id="IPR036236">
    <property type="entry name" value="Znf_C2H2_sf"/>
</dbReference>
<feature type="domain" description="C2H2-type" evidence="9">
    <location>
        <begin position="298"/>
        <end position="325"/>
    </location>
</feature>
<keyword evidence="4 7" id="KW-0863">Zinc-finger</keyword>
<feature type="domain" description="C2H2-type" evidence="9">
    <location>
        <begin position="517"/>
        <end position="544"/>
    </location>
</feature>
<keyword evidence="3" id="KW-0677">Repeat</keyword>
<dbReference type="GO" id="GO:0005634">
    <property type="term" value="C:nucleus"/>
    <property type="evidence" value="ECO:0007669"/>
    <property type="project" value="UniProtKB-SubCell"/>
</dbReference>
<feature type="domain" description="C2H2-type" evidence="9">
    <location>
        <begin position="400"/>
        <end position="429"/>
    </location>
</feature>
<feature type="domain" description="C2H2-type" evidence="9">
    <location>
        <begin position="154"/>
        <end position="181"/>
    </location>
</feature>
<feature type="region of interest" description="Disordered" evidence="8">
    <location>
        <begin position="372"/>
        <end position="392"/>
    </location>
</feature>
<keyword evidence="5" id="KW-0862">Zinc</keyword>
<feature type="domain" description="C2H2-type" evidence="9">
    <location>
        <begin position="489"/>
        <end position="516"/>
    </location>
</feature>
<evidence type="ECO:0000256" key="1">
    <source>
        <dbReference type="ARBA" id="ARBA00004123"/>
    </source>
</evidence>
<evidence type="ECO:0000256" key="8">
    <source>
        <dbReference type="SAM" id="MobiDB-lite"/>
    </source>
</evidence>
<evidence type="ECO:0000256" key="4">
    <source>
        <dbReference type="ARBA" id="ARBA00022771"/>
    </source>
</evidence>
<feature type="domain" description="C2H2-type" evidence="9">
    <location>
        <begin position="263"/>
        <end position="291"/>
    </location>
</feature>
<comment type="subcellular location">
    <subcellularLocation>
        <location evidence="1">Nucleus</location>
    </subcellularLocation>
</comment>
<dbReference type="SMART" id="SM00355">
    <property type="entry name" value="ZnF_C2H2"/>
    <property type="match status" value="15"/>
</dbReference>
<evidence type="ECO:0000256" key="7">
    <source>
        <dbReference type="PROSITE-ProRule" id="PRU00042"/>
    </source>
</evidence>
<evidence type="ECO:0000313" key="11">
    <source>
        <dbReference type="Proteomes" id="UP000820818"/>
    </source>
</evidence>
<feature type="compositionally biased region" description="Basic and acidic residues" evidence="8">
    <location>
        <begin position="377"/>
        <end position="392"/>
    </location>
</feature>
<comment type="caution">
    <text evidence="10">The sequence shown here is derived from an EMBL/GenBank/DDBJ whole genome shotgun (WGS) entry which is preliminary data.</text>
</comment>
<evidence type="ECO:0000256" key="6">
    <source>
        <dbReference type="ARBA" id="ARBA00023242"/>
    </source>
</evidence>
<proteinExistence type="predicted"/>
<organism evidence="10 11">
    <name type="scientific">Daphnia sinensis</name>
    <dbReference type="NCBI Taxonomy" id="1820382"/>
    <lineage>
        <taxon>Eukaryota</taxon>
        <taxon>Metazoa</taxon>
        <taxon>Ecdysozoa</taxon>
        <taxon>Arthropoda</taxon>
        <taxon>Crustacea</taxon>
        <taxon>Branchiopoda</taxon>
        <taxon>Diplostraca</taxon>
        <taxon>Cladocera</taxon>
        <taxon>Anomopoda</taxon>
        <taxon>Daphniidae</taxon>
        <taxon>Daphnia</taxon>
        <taxon>Daphnia similis group</taxon>
    </lineage>
</organism>
<dbReference type="FunFam" id="3.30.160.60:FF:000065">
    <property type="entry name" value="B-cell CLL/lymphoma 6, member B"/>
    <property type="match status" value="1"/>
</dbReference>
<keyword evidence="2" id="KW-0479">Metal-binding</keyword>
<dbReference type="GO" id="GO:0008270">
    <property type="term" value="F:zinc ion binding"/>
    <property type="evidence" value="ECO:0007669"/>
    <property type="project" value="UniProtKB-KW"/>
</dbReference>
<dbReference type="SUPFAM" id="SSF57667">
    <property type="entry name" value="beta-beta-alpha zinc fingers"/>
    <property type="match status" value="8"/>
</dbReference>
<feature type="domain" description="C2H2-type" evidence="9">
    <location>
        <begin position="94"/>
        <end position="117"/>
    </location>
</feature>
<evidence type="ECO:0000313" key="10">
    <source>
        <dbReference type="EMBL" id="KAI9554433.1"/>
    </source>
</evidence>
<feature type="compositionally biased region" description="Basic and acidic residues" evidence="8">
    <location>
        <begin position="44"/>
        <end position="61"/>
    </location>
</feature>
<evidence type="ECO:0000256" key="2">
    <source>
        <dbReference type="ARBA" id="ARBA00022723"/>
    </source>
</evidence>
<reference evidence="10 11" key="1">
    <citation type="submission" date="2022-05" db="EMBL/GenBank/DDBJ databases">
        <title>A multi-omics perspective on studying reproductive biology in Daphnia sinensis.</title>
        <authorList>
            <person name="Jia J."/>
        </authorList>
    </citation>
    <scope>NUCLEOTIDE SEQUENCE [LARGE SCALE GENOMIC DNA]</scope>
    <source>
        <strain evidence="10 11">WSL</strain>
    </source>
</reference>
<dbReference type="InterPro" id="IPR013087">
    <property type="entry name" value="Znf_C2H2_type"/>
</dbReference>
<protein>
    <recommendedName>
        <fullName evidence="9">C2H2-type domain-containing protein</fullName>
    </recommendedName>
</protein>
<dbReference type="FunFam" id="3.30.160.60:FF:000702">
    <property type="entry name" value="Transcription factor E4F1 isoform 1"/>
    <property type="match status" value="2"/>
</dbReference>
<dbReference type="Pfam" id="PF00096">
    <property type="entry name" value="zf-C2H2"/>
    <property type="match status" value="5"/>
</dbReference>
<feature type="domain" description="C2H2-type" evidence="9">
    <location>
        <begin position="326"/>
        <end position="353"/>
    </location>
</feature>
<name>A0AAD5LB58_9CRUS</name>
<feature type="domain" description="C2H2-type" evidence="9">
    <location>
        <begin position="354"/>
        <end position="382"/>
    </location>
</feature>
<dbReference type="PROSITE" id="PS00028">
    <property type="entry name" value="ZINC_FINGER_C2H2_1"/>
    <property type="match status" value="10"/>
</dbReference>
<feature type="domain" description="C2H2-type" evidence="9">
    <location>
        <begin position="204"/>
        <end position="231"/>
    </location>
</feature>
<dbReference type="FunFam" id="3.30.160.60:FF:000446">
    <property type="entry name" value="Zinc finger protein"/>
    <property type="match status" value="2"/>
</dbReference>
<feature type="domain" description="C2H2-type" evidence="9">
    <location>
        <begin position="126"/>
        <end position="153"/>
    </location>
</feature>
<dbReference type="Gene3D" id="3.30.160.60">
    <property type="entry name" value="Classic Zinc Finger"/>
    <property type="match status" value="12"/>
</dbReference>